<keyword evidence="2" id="KW-1133">Transmembrane helix</keyword>
<keyword evidence="4" id="KW-1185">Reference proteome</keyword>
<accession>A0A162CTD7</accession>
<feature type="coiled-coil region" evidence="1">
    <location>
        <begin position="127"/>
        <end position="184"/>
    </location>
</feature>
<feature type="transmembrane region" description="Helical" evidence="2">
    <location>
        <begin position="12"/>
        <end position="35"/>
    </location>
</feature>
<keyword evidence="2" id="KW-0812">Transmembrane</keyword>
<evidence type="ECO:0000313" key="4">
    <source>
        <dbReference type="Proteomes" id="UP000076715"/>
    </source>
</evidence>
<organism evidence="3 4">
    <name type="scientific">Aquimarina aggregata</name>
    <dbReference type="NCBI Taxonomy" id="1642818"/>
    <lineage>
        <taxon>Bacteria</taxon>
        <taxon>Pseudomonadati</taxon>
        <taxon>Bacteroidota</taxon>
        <taxon>Flavobacteriia</taxon>
        <taxon>Flavobacteriales</taxon>
        <taxon>Flavobacteriaceae</taxon>
        <taxon>Aquimarina</taxon>
    </lineage>
</organism>
<keyword evidence="2" id="KW-0472">Membrane</keyword>
<evidence type="ECO:0000256" key="2">
    <source>
        <dbReference type="SAM" id="Phobius"/>
    </source>
</evidence>
<keyword evidence="1" id="KW-0175">Coiled coil</keyword>
<gene>
    <name evidence="3" type="ORF">AWE51_00110</name>
</gene>
<feature type="transmembrane region" description="Helical" evidence="2">
    <location>
        <begin position="47"/>
        <end position="68"/>
    </location>
</feature>
<dbReference type="OrthoDB" id="1432781at2"/>
<comment type="caution">
    <text evidence="3">The sequence shown here is derived from an EMBL/GenBank/DDBJ whole genome shotgun (WGS) entry which is preliminary data.</text>
</comment>
<feature type="transmembrane region" description="Helical" evidence="2">
    <location>
        <begin position="75"/>
        <end position="96"/>
    </location>
</feature>
<protein>
    <submittedName>
        <fullName evidence="3">Uncharacterized protein</fullName>
    </submittedName>
</protein>
<dbReference type="EMBL" id="LQRT01000002">
    <property type="protein sequence ID" value="KZS41884.1"/>
    <property type="molecule type" value="Genomic_DNA"/>
</dbReference>
<dbReference type="RefSeq" id="WP_066308639.1">
    <property type="nucleotide sequence ID" value="NZ_LQRT01000002.1"/>
</dbReference>
<evidence type="ECO:0000313" key="3">
    <source>
        <dbReference type="EMBL" id="KZS41884.1"/>
    </source>
</evidence>
<dbReference type="STRING" id="1642818.AWE51_00110"/>
<sequence>MKTPVEDFLNSIYAVTIPMLLLIISFSIKLSALFYTTFKIPVPELKLAASILLGITVSLTLLAVSVNAKLFETNAFPIVFAVCSGVMLLFVFEVINEDFLPWSEYVKRIFLSVLLATVEYVFSKMFVKKYQETEKAKERKLEKENLELEIAEHKEELSELKRKVNEIKQAKSELEEEIAKENQVCCDECSRVFKNQNAFNAHKCKPKLTEIKVEFEEVIPD</sequence>
<feature type="transmembrane region" description="Helical" evidence="2">
    <location>
        <begin position="108"/>
        <end position="127"/>
    </location>
</feature>
<proteinExistence type="predicted"/>
<dbReference type="AlphaFoldDB" id="A0A162CTD7"/>
<dbReference type="Proteomes" id="UP000076715">
    <property type="component" value="Unassembled WGS sequence"/>
</dbReference>
<evidence type="ECO:0000256" key="1">
    <source>
        <dbReference type="SAM" id="Coils"/>
    </source>
</evidence>
<reference evidence="3 4" key="1">
    <citation type="submission" date="2016-01" db="EMBL/GenBank/DDBJ databases">
        <title>The draft genome sequence of Aquimarina sp. RZW4-3-2.</title>
        <authorList>
            <person name="Wang Y."/>
        </authorList>
    </citation>
    <scope>NUCLEOTIDE SEQUENCE [LARGE SCALE GENOMIC DNA]</scope>
    <source>
        <strain evidence="3 4">RZW4-3-2</strain>
    </source>
</reference>
<name>A0A162CTD7_9FLAO</name>